<name>C6E2C4_GEOSM</name>
<evidence type="ECO:0008006" key="3">
    <source>
        <dbReference type="Google" id="ProtNLM"/>
    </source>
</evidence>
<evidence type="ECO:0000313" key="2">
    <source>
        <dbReference type="EMBL" id="ACT17070.1"/>
    </source>
</evidence>
<dbReference type="OrthoDB" id="7524818at2"/>
<dbReference type="EMBL" id="CP001661">
    <property type="protein sequence ID" value="ACT17070.1"/>
    <property type="molecule type" value="Genomic_DNA"/>
</dbReference>
<dbReference type="NCBIfam" id="NF033916">
    <property type="entry name" value="antiphage_ZorA_3"/>
    <property type="match status" value="1"/>
</dbReference>
<reference evidence="2" key="1">
    <citation type="submission" date="2009-07" db="EMBL/GenBank/DDBJ databases">
        <title>Complete sequence of Geobacter sp. M21.</title>
        <authorList>
            <consortium name="US DOE Joint Genome Institute"/>
            <person name="Lucas S."/>
            <person name="Copeland A."/>
            <person name="Lapidus A."/>
            <person name="Glavina del Rio T."/>
            <person name="Dalin E."/>
            <person name="Tice H."/>
            <person name="Bruce D."/>
            <person name="Goodwin L."/>
            <person name="Pitluck S."/>
            <person name="Saunders E."/>
            <person name="Brettin T."/>
            <person name="Detter J.C."/>
            <person name="Han C."/>
            <person name="Larimer F."/>
            <person name="Land M."/>
            <person name="Hauser L."/>
            <person name="Kyrpides N."/>
            <person name="Ovchinnikova G."/>
            <person name="Lovley D."/>
        </authorList>
    </citation>
    <scope>NUCLEOTIDE SEQUENCE [LARGE SCALE GENOMIC DNA]</scope>
    <source>
        <strain evidence="2">M21</strain>
    </source>
</reference>
<gene>
    <name evidence="2" type="ordered locus">GM21_1007</name>
</gene>
<dbReference type="Gene3D" id="1.10.287.950">
    <property type="entry name" value="Methyl-accepting chemotaxis protein"/>
    <property type="match status" value="1"/>
</dbReference>
<evidence type="ECO:0000256" key="1">
    <source>
        <dbReference type="SAM" id="Phobius"/>
    </source>
</evidence>
<dbReference type="KEGG" id="gem:GM21_1007"/>
<organism evidence="2">
    <name type="scientific">Geobacter sp. (strain M21)</name>
    <dbReference type="NCBI Taxonomy" id="443144"/>
    <lineage>
        <taxon>Bacteria</taxon>
        <taxon>Pseudomonadati</taxon>
        <taxon>Thermodesulfobacteriota</taxon>
        <taxon>Desulfuromonadia</taxon>
        <taxon>Geobacterales</taxon>
        <taxon>Geobacteraceae</taxon>
        <taxon>Geobacter</taxon>
    </lineage>
</organism>
<accession>C6E2C4</accession>
<feature type="transmembrane region" description="Helical" evidence="1">
    <location>
        <begin position="172"/>
        <end position="196"/>
    </location>
</feature>
<dbReference type="AlphaFoldDB" id="C6E2C4"/>
<dbReference type="eggNOG" id="COG1196">
    <property type="taxonomic scope" value="Bacteria"/>
</dbReference>
<proteinExistence type="predicted"/>
<keyword evidence="1" id="KW-1133">Transmembrane helix</keyword>
<feature type="transmembrane region" description="Helical" evidence="1">
    <location>
        <begin position="133"/>
        <end position="151"/>
    </location>
</feature>
<dbReference type="STRING" id="443144.GM21_1007"/>
<sequence length="666" mass="71872">MDVLAFCSHYLPPIACGGTLCWLAWKSNKEFIQPSKILKRELTEAIKNLKELRHGASGQPVTDLAVIADKVMTGEVLRHLWSEYQETLHPQKGIDTDGFERIVRYRSTALSETFFTDQALVDTPLKTAFFKHLPGILTGIGIIGTFFGLITGLKSFEVSANADLVRKSLSGLLSSVGDAFTVSLMAIASAMIFTFIEKTAVTQCYGHVEELTQLIDSLFDAGAGEEYLSRLVAASETSATQATQLKDALVSEFKQIMAEVTELQVSAAAKHSSAMSSAIVESFTESISEPMERISRAVDNVGTNQGDAVNRLLTDVLANFSSQMEGIFGGQLRGINELLIQTTETMQGVSSRFETVAAGVQTAGESAADAMAEKLSQAISSIEARQEIMNAQMGEFVVQIKNLVHESQTETSQKMQGILADLGEKVSGMVTQLEEQSRESTKLHQTSQIQFAETTNATVDGIGGMVQALAEEVQSASDAMRQSVSSLSQSSRESIDKLNSGAEVLYMASSEFAKAGKGVTDTVRESGRAVETITGATNLLGAIVKDVRSILSENERAKDTFGAMVNDLRSLVENAKREASMSEEVIASIRHAAEQLSSAGQQAEDYLRGVTEVLGNAHVEFARNIERTLNHGNTTFQKELSMGVGLLNIAIKELGDTIDEFPRGNA</sequence>
<protein>
    <recommendedName>
        <fullName evidence="3">MotA/TolQ/ExbB proton channel domain-containing protein</fullName>
    </recommendedName>
</protein>
<keyword evidence="1" id="KW-0812">Transmembrane</keyword>
<dbReference type="HOGENOM" id="CLU_022865_0_0_7"/>
<keyword evidence="1" id="KW-0472">Membrane</keyword>